<sequence length="193" mass="20200">MRKADALSHLPFRHILPVILMATLSLFLLRGVAQSAVLPLSLSVQGMGIGALSGQSSLSGDVGGYSGGGFGAGFLGTLHLTDSVALRGQANYLHFTGTPLMTAFPVTLGLEYDFLRFTSLFYLYGALDAGYNNTQAAGTGGNSMTWDAALGINLGPVYGEIRYAQIMGPVVTTSQGSLGTMTYVPVVIGFTFF</sequence>
<accession>C6I0I5</accession>
<gene>
    <name evidence="1" type="ORF">UBAL3_95680078</name>
</gene>
<evidence type="ECO:0000313" key="1">
    <source>
        <dbReference type="EMBL" id="EES51640.1"/>
    </source>
</evidence>
<reference evidence="1 2" key="1">
    <citation type="journal article" date="2009" name="Appl. Environ. Microbiol.">
        <title>Community genomic and proteomic analyses of chemoautotrophic iron-oxidizing "Leptospirillum rubarum" (Group II) and "Leptospirillum ferrodiazotrophum" (Group III) bacteria in acid mine drainage biofilms.</title>
        <authorList>
            <person name="Goltsman D.S."/>
            <person name="Denef V.J."/>
            <person name="Singer S.W."/>
            <person name="VerBerkmoes N.C."/>
            <person name="Lefsrud M."/>
            <person name="Mueller R.S."/>
            <person name="Dick G.J."/>
            <person name="Sun C.L."/>
            <person name="Wheeler K.E."/>
            <person name="Zemla A."/>
            <person name="Baker B.J."/>
            <person name="Hauser L."/>
            <person name="Land M."/>
            <person name="Shah M.B."/>
            <person name="Thelen M.P."/>
            <person name="Hettich R.L."/>
            <person name="Banfield J.F."/>
        </authorList>
    </citation>
    <scope>NUCLEOTIDE SEQUENCE [LARGE SCALE GENOMIC DNA]</scope>
</reference>
<evidence type="ECO:0008006" key="3">
    <source>
        <dbReference type="Google" id="ProtNLM"/>
    </source>
</evidence>
<protein>
    <recommendedName>
        <fullName evidence="3">Outer membrane protein beta-barrel domain-containing protein</fullName>
    </recommendedName>
</protein>
<dbReference type="Proteomes" id="UP000009374">
    <property type="component" value="Unassembled WGS sequence"/>
</dbReference>
<dbReference type="AlphaFoldDB" id="C6I0I5"/>
<dbReference type="EMBL" id="GG693887">
    <property type="protein sequence ID" value="EES51640.1"/>
    <property type="molecule type" value="Genomic_DNA"/>
</dbReference>
<proteinExistence type="predicted"/>
<keyword evidence="2" id="KW-1185">Reference proteome</keyword>
<name>C6I0I5_9BACT</name>
<evidence type="ECO:0000313" key="2">
    <source>
        <dbReference type="Proteomes" id="UP000009374"/>
    </source>
</evidence>
<organism evidence="1 2">
    <name type="scientific">Leptospirillum ferrodiazotrophum</name>
    <dbReference type="NCBI Taxonomy" id="412449"/>
    <lineage>
        <taxon>Bacteria</taxon>
        <taxon>Pseudomonadati</taxon>
        <taxon>Nitrospirota</taxon>
        <taxon>Nitrospiria</taxon>
        <taxon>Nitrospirales</taxon>
        <taxon>Nitrospiraceae</taxon>
        <taxon>Leptospirillum</taxon>
    </lineage>
</organism>